<sequence length="35" mass="3490">NSTSWASTASPSTPSTPPKTGARRASESSPQTANA</sequence>
<reference evidence="2" key="1">
    <citation type="submission" date="2018-05" db="EMBL/GenBank/DDBJ databases">
        <authorList>
            <person name="Lanie J.A."/>
            <person name="Ng W.-L."/>
            <person name="Kazmierczak K.M."/>
            <person name="Andrzejewski T.M."/>
            <person name="Davidsen T.M."/>
            <person name="Wayne K.J."/>
            <person name="Tettelin H."/>
            <person name="Glass J.I."/>
            <person name="Rusch D."/>
            <person name="Podicherti R."/>
            <person name="Tsui H.-C.T."/>
            <person name="Winkler M.E."/>
        </authorList>
    </citation>
    <scope>NUCLEOTIDE SEQUENCE</scope>
</reference>
<proteinExistence type="predicted"/>
<evidence type="ECO:0000256" key="1">
    <source>
        <dbReference type="SAM" id="MobiDB-lite"/>
    </source>
</evidence>
<dbReference type="EMBL" id="UINC01019737">
    <property type="protein sequence ID" value="SVA83549.1"/>
    <property type="molecule type" value="Genomic_DNA"/>
</dbReference>
<feature type="non-terminal residue" evidence="2">
    <location>
        <position position="1"/>
    </location>
</feature>
<gene>
    <name evidence="2" type="ORF">METZ01_LOCUS136403</name>
</gene>
<name>A0A381Z2Z1_9ZZZZ</name>
<feature type="compositionally biased region" description="Low complexity" evidence="1">
    <location>
        <begin position="1"/>
        <end position="13"/>
    </location>
</feature>
<protein>
    <submittedName>
        <fullName evidence="2">Uncharacterized protein</fullName>
    </submittedName>
</protein>
<accession>A0A381Z2Z1</accession>
<evidence type="ECO:0000313" key="2">
    <source>
        <dbReference type="EMBL" id="SVA83549.1"/>
    </source>
</evidence>
<dbReference type="AlphaFoldDB" id="A0A381Z2Z1"/>
<organism evidence="2">
    <name type="scientific">marine metagenome</name>
    <dbReference type="NCBI Taxonomy" id="408172"/>
    <lineage>
        <taxon>unclassified sequences</taxon>
        <taxon>metagenomes</taxon>
        <taxon>ecological metagenomes</taxon>
    </lineage>
</organism>
<feature type="non-terminal residue" evidence="2">
    <location>
        <position position="35"/>
    </location>
</feature>
<feature type="region of interest" description="Disordered" evidence="1">
    <location>
        <begin position="1"/>
        <end position="35"/>
    </location>
</feature>